<evidence type="ECO:0000313" key="3">
    <source>
        <dbReference type="Proteomes" id="UP000321832"/>
    </source>
</evidence>
<reference evidence="2 3" key="1">
    <citation type="submission" date="2019-08" db="EMBL/GenBank/DDBJ databases">
        <authorList>
            <person name="Khan S.A."/>
            <person name="Jeon C.O."/>
            <person name="Jeong S.E."/>
        </authorList>
    </citation>
    <scope>NUCLEOTIDE SEQUENCE [LARGE SCALE GENOMIC DNA]</scope>
    <source>
        <strain evidence="3">IMCC1728</strain>
    </source>
</reference>
<dbReference type="InterPro" id="IPR014263">
    <property type="entry name" value="Methanolan_biosynth_EpsI"/>
</dbReference>
<protein>
    <submittedName>
        <fullName evidence="2">EpsI family protein</fullName>
    </submittedName>
</protein>
<dbReference type="Pfam" id="PF11984">
    <property type="entry name" value="DUF3485"/>
    <property type="match status" value="1"/>
</dbReference>
<evidence type="ECO:0000313" key="2">
    <source>
        <dbReference type="EMBL" id="TXC67030.1"/>
    </source>
</evidence>
<feature type="domain" description="Methanolan biosynthesis EpsI" evidence="1">
    <location>
        <begin position="4"/>
        <end position="134"/>
    </location>
</feature>
<keyword evidence="3" id="KW-1185">Reference proteome</keyword>
<sequence>MHTSGARVMLSVAYLGTQSSDMQLHRPEVCYRAGGFRIGDLVDDRLELAGRSVPVTRLVAQMPGRPEPITYWTVLDGQAVSARAQGWLERLQRMGQRRAAAGLLVRVSSIDADSAAAFRLHARFAAGMAEALAPAQRDFVTGSPRAA</sequence>
<dbReference type="NCBIfam" id="TIGR02914">
    <property type="entry name" value="EpsI_fam"/>
    <property type="match status" value="1"/>
</dbReference>
<gene>
    <name evidence="2" type="primary">epsI</name>
    <name evidence="2" type="ORF">FSC37_18550</name>
</gene>
<evidence type="ECO:0000259" key="1">
    <source>
        <dbReference type="Pfam" id="PF11984"/>
    </source>
</evidence>
<dbReference type="Proteomes" id="UP000321832">
    <property type="component" value="Unassembled WGS sequence"/>
</dbReference>
<proteinExistence type="predicted"/>
<accession>A0A5C6U344</accession>
<comment type="caution">
    <text evidence="2">The sequence shown here is derived from an EMBL/GenBank/DDBJ whole genome shotgun (WGS) entry which is preliminary data.</text>
</comment>
<name>A0A5C6U344_9BURK</name>
<dbReference type="AlphaFoldDB" id="A0A5C6U344"/>
<dbReference type="EMBL" id="VOPW01000001">
    <property type="protein sequence ID" value="TXC67030.1"/>
    <property type="molecule type" value="Genomic_DNA"/>
</dbReference>
<organism evidence="2 3">
    <name type="scientific">Piscinibacter aquaticus</name>
    <dbReference type="NCBI Taxonomy" id="392597"/>
    <lineage>
        <taxon>Bacteria</taxon>
        <taxon>Pseudomonadati</taxon>
        <taxon>Pseudomonadota</taxon>
        <taxon>Betaproteobacteria</taxon>
        <taxon>Burkholderiales</taxon>
        <taxon>Sphaerotilaceae</taxon>
        <taxon>Piscinibacter</taxon>
    </lineage>
</organism>